<gene>
    <name evidence="5" type="primary">si:ch211-243a20.4</name>
</gene>
<proteinExistence type="predicted"/>
<dbReference type="GO" id="GO:0050861">
    <property type="term" value="P:positive regulation of B cell receptor signaling pathway"/>
    <property type="evidence" value="ECO:0007669"/>
    <property type="project" value="InterPro"/>
</dbReference>
<keyword evidence="2" id="KW-1133">Transmembrane helix</keyword>
<evidence type="ECO:0000313" key="5">
    <source>
        <dbReference type="RefSeq" id="XP_038834339.1"/>
    </source>
</evidence>
<feature type="chain" id="PRO_5035740314" evidence="3">
    <location>
        <begin position="21"/>
        <end position="259"/>
    </location>
</feature>
<dbReference type="GO" id="GO:0004888">
    <property type="term" value="F:transmembrane signaling receptor activity"/>
    <property type="evidence" value="ECO:0007669"/>
    <property type="project" value="InterPro"/>
</dbReference>
<dbReference type="GO" id="GO:0001819">
    <property type="term" value="P:positive regulation of cytokine production"/>
    <property type="evidence" value="ECO:0007669"/>
    <property type="project" value="InterPro"/>
</dbReference>
<keyword evidence="2" id="KW-0812">Transmembrane</keyword>
<evidence type="ECO:0000256" key="1">
    <source>
        <dbReference type="SAM" id="MobiDB-lite"/>
    </source>
</evidence>
<reference evidence="5" key="1">
    <citation type="submission" date="2025-08" db="UniProtKB">
        <authorList>
            <consortium name="RefSeq"/>
        </authorList>
    </citation>
    <scope>IDENTIFICATION</scope>
    <source>
        <tissue evidence="5">White muscle</tissue>
    </source>
</reference>
<dbReference type="PANTHER" id="PTHR35680:SF1">
    <property type="entry name" value="NFAT ACTIVATION MOLECULE 1"/>
    <property type="match status" value="1"/>
</dbReference>
<evidence type="ECO:0000256" key="2">
    <source>
        <dbReference type="SAM" id="Phobius"/>
    </source>
</evidence>
<dbReference type="GO" id="GO:0045577">
    <property type="term" value="P:regulation of B cell differentiation"/>
    <property type="evidence" value="ECO:0007669"/>
    <property type="project" value="InterPro"/>
</dbReference>
<feature type="transmembrane region" description="Helical" evidence="2">
    <location>
        <begin position="128"/>
        <end position="153"/>
    </location>
</feature>
<protein>
    <submittedName>
        <fullName evidence="5">Uncharacterized protein si:ch211-243a20.4</fullName>
    </submittedName>
</protein>
<evidence type="ECO:0000313" key="4">
    <source>
        <dbReference type="Proteomes" id="UP000808372"/>
    </source>
</evidence>
<dbReference type="Proteomes" id="UP000808372">
    <property type="component" value="Chromosome 39"/>
</dbReference>
<keyword evidence="4" id="KW-1185">Reference proteome</keyword>
<name>A0A8U0TYZ9_SALNM</name>
<dbReference type="GeneID" id="120032366"/>
<feature type="region of interest" description="Disordered" evidence="1">
    <location>
        <begin position="169"/>
        <end position="190"/>
    </location>
</feature>
<dbReference type="PANTHER" id="PTHR35680">
    <property type="entry name" value="NFAT ACTIVATION MOLECULE 1"/>
    <property type="match status" value="1"/>
</dbReference>
<keyword evidence="3" id="KW-0732">Signal</keyword>
<dbReference type="RefSeq" id="XP_038834339.1">
    <property type="nucleotide sequence ID" value="XM_038978411.1"/>
</dbReference>
<dbReference type="GO" id="GO:0050853">
    <property type="term" value="P:B cell receptor signaling pathway"/>
    <property type="evidence" value="ECO:0007669"/>
    <property type="project" value="TreeGrafter"/>
</dbReference>
<evidence type="ECO:0000256" key="3">
    <source>
        <dbReference type="SAM" id="SignalP"/>
    </source>
</evidence>
<accession>A0A8U0TYZ9</accession>
<sequence>MCFWMVGVLCVLMCLGNHQAQEANPAISMPDRIRVALAGETVHYKLRVTIPMNQSSSDLVCSGPPDQKKIKEWNILFSPETKTSIFNWEITAYNSSYSGEYNCKYKDVEIFWTLLVKDEGYWQPYSGFSLFIVLGALTTGLLIFSVIGSIYVFKSEWGQFILKNGSTGSGVSRMNRGENEEEEENSKTSVNAAASASVYASLESRPASVYEVLTPGASAAAVNRESVQRKVKAKRKSKESMENATPQGEGIFECVYENF</sequence>
<dbReference type="GO" id="GO:0045121">
    <property type="term" value="C:membrane raft"/>
    <property type="evidence" value="ECO:0007669"/>
    <property type="project" value="TreeGrafter"/>
</dbReference>
<keyword evidence="2" id="KW-0472">Membrane</keyword>
<feature type="signal peptide" evidence="3">
    <location>
        <begin position="1"/>
        <end position="20"/>
    </location>
</feature>
<organism evidence="4 5">
    <name type="scientific">Salvelinus namaycush</name>
    <name type="common">Lake trout</name>
    <name type="synonym">Salmo namaycush</name>
    <dbReference type="NCBI Taxonomy" id="8040"/>
    <lineage>
        <taxon>Eukaryota</taxon>
        <taxon>Metazoa</taxon>
        <taxon>Chordata</taxon>
        <taxon>Craniata</taxon>
        <taxon>Vertebrata</taxon>
        <taxon>Euteleostomi</taxon>
        <taxon>Actinopterygii</taxon>
        <taxon>Neopterygii</taxon>
        <taxon>Teleostei</taxon>
        <taxon>Protacanthopterygii</taxon>
        <taxon>Salmoniformes</taxon>
        <taxon>Salmonidae</taxon>
        <taxon>Salmoninae</taxon>
        <taxon>Salvelinus</taxon>
    </lineage>
</organism>
<dbReference type="AlphaFoldDB" id="A0A8U0TYZ9"/>
<dbReference type="KEGG" id="snh:120032366"/>
<dbReference type="InterPro" id="IPR033549">
    <property type="entry name" value="NFAM1"/>
</dbReference>